<sequence>EVRHPPLCTPNFEEACKTVRVLERLYREVRLLKINTFFGNPYWCELNIFCKDLKRFLTQESDHFFIFEGGASVATDADLEGLRIAAQTISNAWSVIKEDVLRNNPSEDFWNEGAMVF</sequence>
<accession>A0A317SQU0</accession>
<dbReference type="AlphaFoldDB" id="A0A317SQU0"/>
<feature type="non-terminal residue" evidence="1">
    <location>
        <position position="117"/>
    </location>
</feature>
<evidence type="ECO:0000313" key="2">
    <source>
        <dbReference type="Proteomes" id="UP000246991"/>
    </source>
</evidence>
<protein>
    <submittedName>
        <fullName evidence="1">Uncharacterized protein</fullName>
    </submittedName>
</protein>
<gene>
    <name evidence="1" type="ORF">C7212DRAFT_320271</name>
</gene>
<reference evidence="1 2" key="1">
    <citation type="submission" date="2018-03" db="EMBL/GenBank/DDBJ databases">
        <title>Genomes of Pezizomycetes fungi and the evolution of truffles.</title>
        <authorList>
            <person name="Murat C."/>
            <person name="Payen T."/>
            <person name="Noel B."/>
            <person name="Kuo A."/>
            <person name="Martin F.M."/>
        </authorList>
    </citation>
    <scope>NUCLEOTIDE SEQUENCE [LARGE SCALE GENOMIC DNA]</scope>
    <source>
        <strain evidence="1">091103-1</strain>
    </source>
</reference>
<dbReference type="OrthoDB" id="5387808at2759"/>
<name>A0A317SQU0_9PEZI</name>
<organism evidence="1 2">
    <name type="scientific">Tuber magnatum</name>
    <name type="common">white Piedmont truffle</name>
    <dbReference type="NCBI Taxonomy" id="42249"/>
    <lineage>
        <taxon>Eukaryota</taxon>
        <taxon>Fungi</taxon>
        <taxon>Dikarya</taxon>
        <taxon>Ascomycota</taxon>
        <taxon>Pezizomycotina</taxon>
        <taxon>Pezizomycetes</taxon>
        <taxon>Pezizales</taxon>
        <taxon>Tuberaceae</taxon>
        <taxon>Tuber</taxon>
    </lineage>
</organism>
<proteinExistence type="predicted"/>
<dbReference type="EMBL" id="PYWC01000030">
    <property type="protein sequence ID" value="PWW76822.1"/>
    <property type="molecule type" value="Genomic_DNA"/>
</dbReference>
<evidence type="ECO:0000313" key="1">
    <source>
        <dbReference type="EMBL" id="PWW76822.1"/>
    </source>
</evidence>
<dbReference type="Proteomes" id="UP000246991">
    <property type="component" value="Unassembled WGS sequence"/>
</dbReference>
<comment type="caution">
    <text evidence="1">The sequence shown here is derived from an EMBL/GenBank/DDBJ whole genome shotgun (WGS) entry which is preliminary data.</text>
</comment>
<feature type="non-terminal residue" evidence="1">
    <location>
        <position position="1"/>
    </location>
</feature>
<keyword evidence="2" id="KW-1185">Reference proteome</keyword>